<protein>
    <recommendedName>
        <fullName evidence="4">DUF4175 domain-containing protein</fullName>
    </recommendedName>
</protein>
<dbReference type="RefSeq" id="WP_367991843.1">
    <property type="nucleotide sequence ID" value="NZ_JBFPJR010000006.1"/>
</dbReference>
<accession>A0ABV3SVI4</accession>
<reference evidence="2 3" key="1">
    <citation type="submission" date="2024-07" db="EMBL/GenBank/DDBJ databases">
        <authorList>
            <person name="Lee S."/>
            <person name="Kang M."/>
        </authorList>
    </citation>
    <scope>NUCLEOTIDE SEQUENCE [LARGE SCALE GENOMIC DNA]</scope>
    <source>
        <strain evidence="2 3">DS6</strain>
    </source>
</reference>
<evidence type="ECO:0000256" key="1">
    <source>
        <dbReference type="SAM" id="Phobius"/>
    </source>
</evidence>
<feature type="transmembrane region" description="Helical" evidence="1">
    <location>
        <begin position="75"/>
        <end position="97"/>
    </location>
</feature>
<keyword evidence="1" id="KW-0472">Membrane</keyword>
<evidence type="ECO:0000313" key="2">
    <source>
        <dbReference type="EMBL" id="MEX0426939.1"/>
    </source>
</evidence>
<dbReference type="PROSITE" id="PS51257">
    <property type="entry name" value="PROKAR_LIPOPROTEIN"/>
    <property type="match status" value="1"/>
</dbReference>
<feature type="transmembrane region" description="Helical" evidence="1">
    <location>
        <begin position="47"/>
        <end position="68"/>
    </location>
</feature>
<proteinExistence type="predicted"/>
<sequence>MTSSDPRAAAAGVARRRTKLSPWPFVGMGGLACVLFLDAASSVFAPWWIVAPLIVVWLALFVLACRWFTPHPRRVLWAAVAGVAVWFVVTVVGGIAFDW</sequence>
<keyword evidence="1" id="KW-1133">Transmembrane helix</keyword>
<dbReference type="Proteomes" id="UP001556631">
    <property type="component" value="Unassembled WGS sequence"/>
</dbReference>
<feature type="transmembrane region" description="Helical" evidence="1">
    <location>
        <begin position="20"/>
        <end position="41"/>
    </location>
</feature>
<organism evidence="2 3">
    <name type="scientific">Nocardioides eburneus</name>
    <dbReference type="NCBI Taxonomy" id="3231482"/>
    <lineage>
        <taxon>Bacteria</taxon>
        <taxon>Bacillati</taxon>
        <taxon>Actinomycetota</taxon>
        <taxon>Actinomycetes</taxon>
        <taxon>Propionibacteriales</taxon>
        <taxon>Nocardioidaceae</taxon>
        <taxon>Nocardioides</taxon>
    </lineage>
</organism>
<keyword evidence="1" id="KW-0812">Transmembrane</keyword>
<comment type="caution">
    <text evidence="2">The sequence shown here is derived from an EMBL/GenBank/DDBJ whole genome shotgun (WGS) entry which is preliminary data.</text>
</comment>
<dbReference type="EMBL" id="JBFPJR010000006">
    <property type="protein sequence ID" value="MEX0426939.1"/>
    <property type="molecule type" value="Genomic_DNA"/>
</dbReference>
<evidence type="ECO:0008006" key="4">
    <source>
        <dbReference type="Google" id="ProtNLM"/>
    </source>
</evidence>
<name>A0ABV3SVI4_9ACTN</name>
<keyword evidence="3" id="KW-1185">Reference proteome</keyword>
<evidence type="ECO:0000313" key="3">
    <source>
        <dbReference type="Proteomes" id="UP001556631"/>
    </source>
</evidence>
<gene>
    <name evidence="2" type="ORF">AB3X52_04840</name>
</gene>